<dbReference type="GeneID" id="71568711"/>
<proteinExistence type="predicted"/>
<dbReference type="KEGG" id="orh:Ornrh_1499"/>
<dbReference type="Gene3D" id="3.30.70.260">
    <property type="match status" value="1"/>
</dbReference>
<dbReference type="InterPro" id="IPR007454">
    <property type="entry name" value="UPF0250_YbeD-like"/>
</dbReference>
<dbReference type="GeneID" id="97258148"/>
<organism evidence="1 2">
    <name type="scientific">Ornithobacterium rhinotracheale (strain ATCC 51463 / DSM 15997 / CCUG 23171 / CIP 104009 / LMG 9086)</name>
    <dbReference type="NCBI Taxonomy" id="867902"/>
    <lineage>
        <taxon>Bacteria</taxon>
        <taxon>Pseudomonadati</taxon>
        <taxon>Bacteroidota</taxon>
        <taxon>Flavobacteriia</taxon>
        <taxon>Flavobacteriales</taxon>
        <taxon>Weeksellaceae</taxon>
        <taxon>Ornithobacterium</taxon>
    </lineage>
</organism>
<dbReference type="RefSeq" id="WP_014791232.1">
    <property type="nucleotide sequence ID" value="NC_018016.1"/>
</dbReference>
<dbReference type="InterPro" id="IPR027471">
    <property type="entry name" value="YbeD-like_sf"/>
</dbReference>
<dbReference type="EMBL" id="CP003283">
    <property type="protein sequence ID" value="AFL97670.1"/>
    <property type="molecule type" value="Genomic_DNA"/>
</dbReference>
<dbReference type="Proteomes" id="UP000006051">
    <property type="component" value="Chromosome"/>
</dbReference>
<dbReference type="PATRIC" id="fig|867902.3.peg.1470"/>
<dbReference type="eggNOG" id="COG2921">
    <property type="taxonomic scope" value="Bacteria"/>
</dbReference>
<dbReference type="STRING" id="867902.Ornrh_1499"/>
<reference evidence="1 2" key="1">
    <citation type="submission" date="2012-06" db="EMBL/GenBank/DDBJ databases">
        <title>The complete genome of Ornithobacterium rhinotracheale DSM 15997.</title>
        <authorList>
            <consortium name="US DOE Joint Genome Institute (JGI-PGF)"/>
            <person name="Lucas S."/>
            <person name="Copeland A."/>
            <person name="Lapidus A."/>
            <person name="Goodwin L."/>
            <person name="Pitluck S."/>
            <person name="Peters L."/>
            <person name="Mikhailova N."/>
            <person name="Teshima H."/>
            <person name="Kyrpides N."/>
            <person name="Mavromatis K."/>
            <person name="Pagani I."/>
            <person name="Ivanova N."/>
            <person name="Ovchinnikova G."/>
            <person name="Zeytun A."/>
            <person name="Detter J.C."/>
            <person name="Han C."/>
            <person name="Land M."/>
            <person name="Hauser L."/>
            <person name="Markowitz V."/>
            <person name="Cheng J.-F."/>
            <person name="Hugenholtz P."/>
            <person name="Woyke T."/>
            <person name="Wu D."/>
            <person name="Lang E."/>
            <person name="Kopitz M."/>
            <person name="Brambilla E."/>
            <person name="Klenk H.-P."/>
            <person name="Eisen J.A."/>
        </authorList>
    </citation>
    <scope>NUCLEOTIDE SEQUENCE [LARGE SCALE GENOMIC DNA]</scope>
    <source>
        <strain evidence="2">ATCC 51463 / DSM 15997 / CCUG 23171 / LMG 9086</strain>
    </source>
</reference>
<evidence type="ECO:0008006" key="3">
    <source>
        <dbReference type="Google" id="ProtNLM"/>
    </source>
</evidence>
<name>I4A136_ORNRL</name>
<keyword evidence="2" id="KW-1185">Reference proteome</keyword>
<evidence type="ECO:0000313" key="1">
    <source>
        <dbReference type="EMBL" id="AFL97670.1"/>
    </source>
</evidence>
<evidence type="ECO:0000313" key="2">
    <source>
        <dbReference type="Proteomes" id="UP000006051"/>
    </source>
</evidence>
<accession>I4A136</accession>
<dbReference type="HOGENOM" id="CLU_175559_0_0_10"/>
<protein>
    <recommendedName>
        <fullName evidence="3">DUF493 domain-containing protein</fullName>
    </recommendedName>
</protein>
<dbReference type="Pfam" id="PF04359">
    <property type="entry name" value="DUF493"/>
    <property type="match status" value="1"/>
</dbReference>
<sequence length="101" mass="11874">MSEENKNQEQKTEEFYIKLKEELNKVEEFPKDFTYKFILPTDNQKIAELKKVFDGARAQFQNRESKNGKYTSITAVIYALDADQVIHYYKKAGEIEGIIML</sequence>
<dbReference type="SUPFAM" id="SSF117991">
    <property type="entry name" value="YbeD/HP0495-like"/>
    <property type="match status" value="1"/>
</dbReference>
<gene>
    <name evidence="1" type="ordered locus">Ornrh_1499</name>
</gene>
<dbReference type="AlphaFoldDB" id="I4A136"/>